<organism evidence="1 2">
    <name type="scientific">Acinetobacter phage Henu6</name>
    <dbReference type="NCBI Taxonomy" id="2500136"/>
    <lineage>
        <taxon>Viruses</taxon>
        <taxon>Duplodnaviria</taxon>
        <taxon>Heunggongvirae</taxon>
        <taxon>Uroviricota</taxon>
        <taxon>Caudoviricetes</taxon>
        <taxon>Pantevenvirales</taxon>
        <taxon>Straboviridae</taxon>
        <taxon>Twarogvirinae</taxon>
        <taxon>Zedzedvirus</taxon>
        <taxon>Zedzedvirus zz1</taxon>
    </lineage>
</organism>
<sequence>MKMHVEQEVILGNAGKAQSFTIAANAKAFQILSSGIYKHKIRAVVREVICNANDAHIIANNQDTPFIIKAPNELDPRFVVRDFGPGLDEEDMTTIYTQYFASTKADCDRQTGAFGLGAKSPFSYTDTFTVASYHAGICTIYNAMLSGGEPQLVKVYSGPYEEGDKDGIEVTVPCKIDDIPKWHNELVRILRPFPKSAYQVLGVNLDILSLYDLRGYNDDWFATRQCHIIENKRMSVEPNGVYAIYGSIVYPLNGVDGVDASWLRTKSDVTYIHFASGELMPQPSREELQFDERTLKNVRTRVNTLNEQQMAADIASLQKITNRRELLRKLHNLPGSQYSILESKGIKFLGMTIKELNKSVEMPHLREAIVNHSTVYIADKYSPKVRKLVEPSSYRRLKVSETSVDRIYTYTNRRAWIIICDTTMHKTRAAIKGLCHSTEDDALREYDHVLVVQNSPSGLNVINEIKSVMGDDIVHVYKSSEMEDIRKLVPGYGVKKPRTAPAEKRPASPNAEVMEYNEKRKSWDTKLLYLTSNEIKELDGYVLGLYRDNVSAKSFNFSTITNLSQYTVRDILAKQGITKLYLVRPSIYKRVSANSNLICAFKDMCDLVIKLLTDFPESKYSFSNTSTFIQNVLSSEKLVKSIIPLLTAPRSEEAVEMHRLFKKVRDIRIIGGSSYPGLNDAIVLYNERHIAAENAYKKKLFAFREKHPTIYYVLDNKYSLDDHMINDIVKLLGT</sequence>
<evidence type="ECO:0000313" key="2">
    <source>
        <dbReference type="Proteomes" id="UP000289169"/>
    </source>
</evidence>
<dbReference type="Gene3D" id="3.30.565.10">
    <property type="entry name" value="Histidine kinase-like ATPase, C-terminal domain"/>
    <property type="match status" value="1"/>
</dbReference>
<dbReference type="EMBL" id="MK240351">
    <property type="protein sequence ID" value="QAU03903.1"/>
    <property type="molecule type" value="Genomic_DNA"/>
</dbReference>
<accession>A0A410T5N9</accession>
<dbReference type="InterPro" id="IPR036890">
    <property type="entry name" value="HATPase_C_sf"/>
</dbReference>
<proteinExistence type="predicted"/>
<dbReference type="Proteomes" id="UP000289169">
    <property type="component" value="Segment"/>
</dbReference>
<gene>
    <name evidence="1" type="ORF">Henu6_gp64</name>
</gene>
<protein>
    <submittedName>
        <fullName evidence="1">Protector from prophage-induced early lysis</fullName>
    </submittedName>
</protein>
<dbReference type="SUPFAM" id="SSF55874">
    <property type="entry name" value="ATPase domain of HSP90 chaperone/DNA topoisomerase II/histidine kinase"/>
    <property type="match status" value="1"/>
</dbReference>
<reference evidence="1 2" key="1">
    <citation type="submission" date="2018-11" db="EMBL/GenBank/DDBJ databases">
        <authorList>
            <person name="Teng T."/>
        </authorList>
    </citation>
    <scope>NUCLEOTIDE SEQUENCE [LARGE SCALE GENOMIC DNA]</scope>
</reference>
<name>A0A410T5N9_9CAUD</name>
<evidence type="ECO:0000313" key="1">
    <source>
        <dbReference type="EMBL" id="QAU03903.1"/>
    </source>
</evidence>